<keyword evidence="1" id="KW-0732">Signal</keyword>
<proteinExistence type="predicted"/>
<sequence>MVKSTFAHRCRTLTFATGVCLGLAGVRLVAHALSGADVATLVNQRYQSTVSRCGLKSAAWQCSGVLMRAPPADALHHFAGVPAEERALTSTQRRKRHEKTAGPITGQAVIPSMPRCTGATTLPLATQPIGVALIG</sequence>
<evidence type="ECO:0000313" key="3">
    <source>
        <dbReference type="Proteomes" id="UP000406256"/>
    </source>
</evidence>
<name>A0A5E4RNB8_9BURK</name>
<organism evidence="2 3">
    <name type="scientific">Pandoraea anhela</name>
    <dbReference type="NCBI Taxonomy" id="2508295"/>
    <lineage>
        <taxon>Bacteria</taxon>
        <taxon>Pseudomonadati</taxon>
        <taxon>Pseudomonadota</taxon>
        <taxon>Betaproteobacteria</taxon>
        <taxon>Burkholderiales</taxon>
        <taxon>Burkholderiaceae</taxon>
        <taxon>Pandoraea</taxon>
    </lineage>
</organism>
<accession>A0A5E4RNB8</accession>
<feature type="signal peptide" evidence="1">
    <location>
        <begin position="1"/>
        <end position="32"/>
    </location>
</feature>
<dbReference type="Proteomes" id="UP000406256">
    <property type="component" value="Unassembled WGS sequence"/>
</dbReference>
<dbReference type="EMBL" id="CABPSB010000001">
    <property type="protein sequence ID" value="VVD64910.1"/>
    <property type="molecule type" value="Genomic_DNA"/>
</dbReference>
<gene>
    <name evidence="2" type="ORF">PAN31108_00303</name>
</gene>
<keyword evidence="3" id="KW-1185">Reference proteome</keyword>
<reference evidence="2 3" key="1">
    <citation type="submission" date="2019-08" db="EMBL/GenBank/DDBJ databases">
        <authorList>
            <person name="Peeters C."/>
        </authorList>
    </citation>
    <scope>NUCLEOTIDE SEQUENCE [LARGE SCALE GENOMIC DNA]</scope>
    <source>
        <strain evidence="2 3">LMG 31108</strain>
    </source>
</reference>
<feature type="chain" id="PRO_5023107488" evidence="1">
    <location>
        <begin position="33"/>
        <end position="135"/>
    </location>
</feature>
<evidence type="ECO:0000256" key="1">
    <source>
        <dbReference type="SAM" id="SignalP"/>
    </source>
</evidence>
<dbReference type="AlphaFoldDB" id="A0A5E4RNB8"/>
<protein>
    <submittedName>
        <fullName evidence="2">Uncharacterized protein</fullName>
    </submittedName>
</protein>
<evidence type="ECO:0000313" key="2">
    <source>
        <dbReference type="EMBL" id="VVD64910.1"/>
    </source>
</evidence>